<accession>A0AAN6PTM0</accession>
<dbReference type="AlphaFoldDB" id="A0AAN6PTM0"/>
<reference evidence="1" key="1">
    <citation type="journal article" date="2023" name="Mol. Phylogenet. Evol.">
        <title>Genome-scale phylogeny and comparative genomics of the fungal order Sordariales.</title>
        <authorList>
            <person name="Hensen N."/>
            <person name="Bonometti L."/>
            <person name="Westerberg I."/>
            <person name="Brannstrom I.O."/>
            <person name="Guillou S."/>
            <person name="Cros-Aarteil S."/>
            <person name="Calhoun S."/>
            <person name="Haridas S."/>
            <person name="Kuo A."/>
            <person name="Mondo S."/>
            <person name="Pangilinan J."/>
            <person name="Riley R."/>
            <person name="LaButti K."/>
            <person name="Andreopoulos B."/>
            <person name="Lipzen A."/>
            <person name="Chen C."/>
            <person name="Yan M."/>
            <person name="Daum C."/>
            <person name="Ng V."/>
            <person name="Clum A."/>
            <person name="Steindorff A."/>
            <person name="Ohm R.A."/>
            <person name="Martin F."/>
            <person name="Silar P."/>
            <person name="Natvig D.O."/>
            <person name="Lalanne C."/>
            <person name="Gautier V."/>
            <person name="Ament-Velasquez S.L."/>
            <person name="Kruys A."/>
            <person name="Hutchinson M.I."/>
            <person name="Powell A.J."/>
            <person name="Barry K."/>
            <person name="Miller A.N."/>
            <person name="Grigoriev I.V."/>
            <person name="Debuchy R."/>
            <person name="Gladieux P."/>
            <person name="Hiltunen Thoren M."/>
            <person name="Johannesson H."/>
        </authorList>
    </citation>
    <scope>NUCLEOTIDE SEQUENCE</scope>
    <source>
        <strain evidence="1">CBS 757.83</strain>
    </source>
</reference>
<comment type="caution">
    <text evidence="1">The sequence shown here is derived from an EMBL/GenBank/DDBJ whole genome shotgun (WGS) entry which is preliminary data.</text>
</comment>
<dbReference type="Proteomes" id="UP001305647">
    <property type="component" value="Unassembled WGS sequence"/>
</dbReference>
<organism evidence="1 2">
    <name type="scientific">Parathielavia hyrcaniae</name>
    <dbReference type="NCBI Taxonomy" id="113614"/>
    <lineage>
        <taxon>Eukaryota</taxon>
        <taxon>Fungi</taxon>
        <taxon>Dikarya</taxon>
        <taxon>Ascomycota</taxon>
        <taxon>Pezizomycotina</taxon>
        <taxon>Sordariomycetes</taxon>
        <taxon>Sordariomycetidae</taxon>
        <taxon>Sordariales</taxon>
        <taxon>Chaetomiaceae</taxon>
        <taxon>Parathielavia</taxon>
    </lineage>
</organism>
<proteinExistence type="predicted"/>
<reference evidence="1" key="2">
    <citation type="submission" date="2023-05" db="EMBL/GenBank/DDBJ databases">
        <authorList>
            <consortium name="Lawrence Berkeley National Laboratory"/>
            <person name="Steindorff A."/>
            <person name="Hensen N."/>
            <person name="Bonometti L."/>
            <person name="Westerberg I."/>
            <person name="Brannstrom I.O."/>
            <person name="Guillou S."/>
            <person name="Cros-Aarteil S."/>
            <person name="Calhoun S."/>
            <person name="Haridas S."/>
            <person name="Kuo A."/>
            <person name="Mondo S."/>
            <person name="Pangilinan J."/>
            <person name="Riley R."/>
            <person name="Labutti K."/>
            <person name="Andreopoulos B."/>
            <person name="Lipzen A."/>
            <person name="Chen C."/>
            <person name="Yanf M."/>
            <person name="Daum C."/>
            <person name="Ng V."/>
            <person name="Clum A."/>
            <person name="Ohm R."/>
            <person name="Martin F."/>
            <person name="Silar P."/>
            <person name="Natvig D."/>
            <person name="Lalanne C."/>
            <person name="Gautier V."/>
            <person name="Ament-Velasquez S.L."/>
            <person name="Kruys A."/>
            <person name="Hutchinson M.I."/>
            <person name="Powell A.J."/>
            <person name="Barry K."/>
            <person name="Miller A.N."/>
            <person name="Grigoriev I.V."/>
            <person name="Debuchy R."/>
            <person name="Gladieux P."/>
            <person name="Thoren M.H."/>
            <person name="Johannesson H."/>
        </authorList>
    </citation>
    <scope>NUCLEOTIDE SEQUENCE</scope>
    <source>
        <strain evidence="1">CBS 757.83</strain>
    </source>
</reference>
<name>A0AAN6PTM0_9PEZI</name>
<sequence>MPRACVRDGDSTVTSLRLRSACSTCGALGCVSRGKRGWLTAGPLAFNGGSETPVEAWEKPGESLG</sequence>
<dbReference type="EMBL" id="MU863672">
    <property type="protein sequence ID" value="KAK4097548.1"/>
    <property type="molecule type" value="Genomic_DNA"/>
</dbReference>
<evidence type="ECO:0000313" key="2">
    <source>
        <dbReference type="Proteomes" id="UP001305647"/>
    </source>
</evidence>
<protein>
    <submittedName>
        <fullName evidence="1">Uncharacterized protein</fullName>
    </submittedName>
</protein>
<evidence type="ECO:0000313" key="1">
    <source>
        <dbReference type="EMBL" id="KAK4097548.1"/>
    </source>
</evidence>
<dbReference type="PROSITE" id="PS51257">
    <property type="entry name" value="PROKAR_LIPOPROTEIN"/>
    <property type="match status" value="1"/>
</dbReference>
<gene>
    <name evidence="1" type="ORF">N658DRAFT_500255</name>
</gene>
<keyword evidence="2" id="KW-1185">Reference proteome</keyword>